<evidence type="ECO:0000313" key="1">
    <source>
        <dbReference type="EMBL" id="KAI7935376.1"/>
    </source>
</evidence>
<comment type="caution">
    <text evidence="1">The sequence shown here is derived from an EMBL/GenBank/DDBJ whole genome shotgun (WGS) entry which is preliminary data.</text>
</comment>
<reference evidence="2" key="2">
    <citation type="journal article" date="2018" name="Mol. Plant Microbe Interact.">
        <title>Genome sequence resources for the wheat stripe rust pathogen (Puccinia striiformis f. sp. tritici) and the barley stripe rust pathogen (Puccinia striiformis f. sp. hordei).</title>
        <authorList>
            <person name="Xia C."/>
            <person name="Wang M."/>
            <person name="Yin C."/>
            <person name="Cornejo O.E."/>
            <person name="Hulbert S.H."/>
            <person name="Chen X."/>
        </authorList>
    </citation>
    <scope>NUCLEOTIDE SEQUENCE [LARGE SCALE GENOMIC DNA]</scope>
    <source>
        <strain evidence="2">93-210</strain>
    </source>
</reference>
<gene>
    <name evidence="1" type="ORF">MJO28_016247</name>
</gene>
<dbReference type="EMBL" id="CM045882">
    <property type="protein sequence ID" value="KAI7935376.1"/>
    <property type="molecule type" value="Genomic_DNA"/>
</dbReference>
<sequence length="615" mass="67942">MTVFSTSSSEDHSYHQNSSSSATTKTYGGAFDNTGRPSTTQGAKNWCGKPLGGSFKPNSDVGASNPALLSRPLLNLQCTPKLNPYTEADDPQISSLIVDAGLTYYPMEGAVEISEKVQQLQVVIINTNTSQAVTAGIVGVNTFGNQFQFPLTTLGNASTDSYQIICQAYSHDEFIAESSLSLKYLPDLSQKGMGEAVRINSESGTLMVTNDKGSLQTLIPFGFAVDYSKSYSPTEMTELINSLQELNVNTVQLILARQGANDISQLREFIRALGKAGIWIQYDLRNVYWNKELMASHIEVARRHPNVLLYHTAMEPDGLGTEVRGIHETSESVKQHDPYHPVSLTLTCEDYQFANYTSGNDIILTNPFVIGVDKRSPGDVTPSNSTYGSSTCDNCRGSFLDLVNRIRIFRNRRHALRKDRTMQIWGVPQANSVQNGVNQVPTGEQFLLMCTTYLIEGAVGLMTWNDKMNFSPDLKKAIQTIGASLPQIGRYLEIPQSFLPLPPVTSYPNDTFIANIWLNQADQTILVMVANLAPKQVSWEVNPPAFNFNSTTQLQTSWLYVSEKSQHPQIGQKEDHLSLKGRMNGYGFGAWIIQAKSTLDNTIEAVSPLNTWNTQ</sequence>
<proteinExistence type="predicted"/>
<organism evidence="1 2">
    <name type="scientific">Puccinia striiformis f. sp. tritici</name>
    <dbReference type="NCBI Taxonomy" id="168172"/>
    <lineage>
        <taxon>Eukaryota</taxon>
        <taxon>Fungi</taxon>
        <taxon>Dikarya</taxon>
        <taxon>Basidiomycota</taxon>
        <taxon>Pucciniomycotina</taxon>
        <taxon>Pucciniomycetes</taxon>
        <taxon>Pucciniales</taxon>
        <taxon>Pucciniaceae</taxon>
        <taxon>Puccinia</taxon>
    </lineage>
</organism>
<evidence type="ECO:0000313" key="2">
    <source>
        <dbReference type="Proteomes" id="UP001060170"/>
    </source>
</evidence>
<reference evidence="2" key="1">
    <citation type="journal article" date="2018" name="BMC Genomics">
        <title>Genomic insights into host adaptation between the wheat stripe rust pathogen (Puccinia striiformis f. sp. tritici) and the barley stripe rust pathogen (Puccinia striiformis f. sp. hordei).</title>
        <authorList>
            <person name="Xia C."/>
            <person name="Wang M."/>
            <person name="Yin C."/>
            <person name="Cornejo O.E."/>
            <person name="Hulbert S.H."/>
            <person name="Chen X."/>
        </authorList>
    </citation>
    <scope>NUCLEOTIDE SEQUENCE [LARGE SCALE GENOMIC DNA]</scope>
    <source>
        <strain evidence="2">93-210</strain>
    </source>
</reference>
<keyword evidence="2" id="KW-1185">Reference proteome</keyword>
<protein>
    <submittedName>
        <fullName evidence="1">Uncharacterized protein</fullName>
    </submittedName>
</protein>
<dbReference type="Proteomes" id="UP001060170">
    <property type="component" value="Chromosome 18"/>
</dbReference>
<name>A0ACC0DNH6_9BASI</name>
<reference evidence="1 2" key="3">
    <citation type="journal article" date="2022" name="Microbiol. Spectr.">
        <title>Folding features and dynamics of 3D genome architecture in plant fungal pathogens.</title>
        <authorList>
            <person name="Xia C."/>
        </authorList>
    </citation>
    <scope>NUCLEOTIDE SEQUENCE [LARGE SCALE GENOMIC DNA]</scope>
    <source>
        <strain evidence="1 2">93-210</strain>
    </source>
</reference>
<accession>A0ACC0DNH6</accession>